<dbReference type="GeneID" id="82535449"/>
<dbReference type="GO" id="GO:0004527">
    <property type="term" value="F:exonuclease activity"/>
    <property type="evidence" value="ECO:0007669"/>
    <property type="project" value="UniProtKB-KW"/>
</dbReference>
<keyword evidence="2" id="KW-0540">Nuclease</keyword>
<dbReference type="Proteomes" id="UP000256650">
    <property type="component" value="Unassembled WGS sequence"/>
</dbReference>
<dbReference type="EMBL" id="NXLS01000003">
    <property type="protein sequence ID" value="RDU63300.1"/>
    <property type="molecule type" value="Genomic_DNA"/>
</dbReference>
<dbReference type="InterPro" id="IPR019288">
    <property type="entry name" value="3'-5'_exonuclease_PolB-like"/>
</dbReference>
<dbReference type="OrthoDB" id="13288at2"/>
<dbReference type="SUPFAM" id="SSF53098">
    <property type="entry name" value="Ribonuclease H-like"/>
    <property type="match status" value="1"/>
</dbReference>
<comment type="caution">
    <text evidence="2">The sequence shown here is derived from an EMBL/GenBank/DDBJ whole genome shotgun (WGS) entry which is preliminary data.</text>
</comment>
<feature type="domain" description="Predicted 3'-5' exonuclease PolB-like" evidence="1">
    <location>
        <begin position="53"/>
        <end position="255"/>
    </location>
</feature>
<dbReference type="InterPro" id="IPR012337">
    <property type="entry name" value="RNaseH-like_sf"/>
</dbReference>
<name>A0A3D8IDX9_9HELI</name>
<dbReference type="RefSeq" id="WP_115551328.1">
    <property type="nucleotide sequence ID" value="NZ_CAONBV010000006.1"/>
</dbReference>
<evidence type="ECO:0000313" key="3">
    <source>
        <dbReference type="Proteomes" id="UP000256650"/>
    </source>
</evidence>
<dbReference type="Gene3D" id="3.30.420.10">
    <property type="entry name" value="Ribonuclease H-like superfamily/Ribonuclease H"/>
    <property type="match status" value="1"/>
</dbReference>
<keyword evidence="3" id="KW-1185">Reference proteome</keyword>
<sequence>MIIVFDCETILDVDLVQKGFKAEFEKRNIKIESQSDLEISKAAMEIQKELSNTEFLPICYHQVISIAAVYCDEYGRFIKVGNFKSSGNSKEEREKSLITSFLNYLNKHQPKLVSFNGRGFDMPMLLLRAMKYKLQANAYFEENNAQFNKSKWENYRQRYSERFHTDLYDSLGNYGSARNLKLDALANLVGFPGKYDTSGEQVLQLYYEGKQDKIDEYCQSDVLNTYGLYLNYELLKGNLTLEDYQSILESWQAKLPKDMGYYPVFFDTISTQIQS</sequence>
<dbReference type="GO" id="GO:0003676">
    <property type="term" value="F:nucleic acid binding"/>
    <property type="evidence" value="ECO:0007669"/>
    <property type="project" value="InterPro"/>
</dbReference>
<accession>A0A3D8IDX9</accession>
<organism evidence="2 3">
    <name type="scientific">Helicobacter ganmani</name>
    <dbReference type="NCBI Taxonomy" id="60246"/>
    <lineage>
        <taxon>Bacteria</taxon>
        <taxon>Pseudomonadati</taxon>
        <taxon>Campylobacterota</taxon>
        <taxon>Epsilonproteobacteria</taxon>
        <taxon>Campylobacterales</taxon>
        <taxon>Helicobacteraceae</taxon>
        <taxon>Helicobacter</taxon>
    </lineage>
</organism>
<proteinExistence type="predicted"/>
<dbReference type="AlphaFoldDB" id="A0A3D8IDX9"/>
<evidence type="ECO:0000313" key="2">
    <source>
        <dbReference type="EMBL" id="RDU63300.1"/>
    </source>
</evidence>
<keyword evidence="2" id="KW-0269">Exonuclease</keyword>
<protein>
    <submittedName>
        <fullName evidence="2">3'-5' exonuclease</fullName>
    </submittedName>
</protein>
<gene>
    <name evidence="2" type="ORF">CQA43_04015</name>
</gene>
<evidence type="ECO:0000259" key="1">
    <source>
        <dbReference type="Pfam" id="PF10108"/>
    </source>
</evidence>
<keyword evidence="2" id="KW-0378">Hydrolase</keyword>
<reference evidence="2 3" key="1">
    <citation type="submission" date="2018-04" db="EMBL/GenBank/DDBJ databases">
        <title>Novel Campyloabacter and Helicobacter Species and Strains.</title>
        <authorList>
            <person name="Mannion A.J."/>
            <person name="Shen Z."/>
            <person name="Fox J.G."/>
        </authorList>
    </citation>
    <scope>NUCLEOTIDE SEQUENCE [LARGE SCALE GENOMIC DNA]</scope>
    <source>
        <strain evidence="2 3">MIT 99-5101</strain>
    </source>
</reference>
<dbReference type="InterPro" id="IPR036397">
    <property type="entry name" value="RNaseH_sf"/>
</dbReference>
<dbReference type="CDD" id="cd05782">
    <property type="entry name" value="DNA_polB_like1_exo"/>
    <property type="match status" value="1"/>
</dbReference>
<dbReference type="Pfam" id="PF10108">
    <property type="entry name" value="DNA_pol_B_exo2"/>
    <property type="match status" value="1"/>
</dbReference>